<evidence type="ECO:0000313" key="3">
    <source>
        <dbReference type="Proteomes" id="UP000054928"/>
    </source>
</evidence>
<proteinExistence type="predicted"/>
<reference evidence="3" key="1">
    <citation type="submission" date="2014-09" db="EMBL/GenBank/DDBJ databases">
        <authorList>
            <person name="Sharma Rahul"/>
            <person name="Thines Marco"/>
        </authorList>
    </citation>
    <scope>NUCLEOTIDE SEQUENCE [LARGE SCALE GENOMIC DNA]</scope>
</reference>
<dbReference type="Pfam" id="PF00800">
    <property type="entry name" value="PDT"/>
    <property type="match status" value="1"/>
</dbReference>
<dbReference type="SUPFAM" id="SSF53850">
    <property type="entry name" value="Periplasmic binding protein-like II"/>
    <property type="match status" value="1"/>
</dbReference>
<dbReference type="OrthoDB" id="983542at2759"/>
<dbReference type="GO" id="GO:0009094">
    <property type="term" value="P:L-phenylalanine biosynthetic process"/>
    <property type="evidence" value="ECO:0007669"/>
    <property type="project" value="InterPro"/>
</dbReference>
<dbReference type="RefSeq" id="XP_036263259.1">
    <property type="nucleotide sequence ID" value="XM_036407567.1"/>
</dbReference>
<dbReference type="PROSITE" id="PS51171">
    <property type="entry name" value="PREPHENATE_DEHYDR_3"/>
    <property type="match status" value="1"/>
</dbReference>
<dbReference type="STRING" id="4781.A0A0P1APQ7"/>
<dbReference type="AlphaFoldDB" id="A0A0P1APQ7"/>
<sequence length="64" mass="6893">MLVGFKGTEGVFSEVAARVAFEVLRAAEALTPNDFMTVGLSHINDVVEAVERNELAYGVLPVEI</sequence>
<evidence type="ECO:0000313" key="2">
    <source>
        <dbReference type="EMBL" id="CEG43269.1"/>
    </source>
</evidence>
<protein>
    <recommendedName>
        <fullName evidence="1">Prephenate dehydratase domain-containing protein</fullName>
    </recommendedName>
</protein>
<dbReference type="Proteomes" id="UP000054928">
    <property type="component" value="Unassembled WGS sequence"/>
</dbReference>
<organism evidence="2 3">
    <name type="scientific">Plasmopara halstedii</name>
    <name type="common">Downy mildew of sunflower</name>
    <dbReference type="NCBI Taxonomy" id="4781"/>
    <lineage>
        <taxon>Eukaryota</taxon>
        <taxon>Sar</taxon>
        <taxon>Stramenopiles</taxon>
        <taxon>Oomycota</taxon>
        <taxon>Peronosporomycetes</taxon>
        <taxon>Peronosporales</taxon>
        <taxon>Peronosporaceae</taxon>
        <taxon>Plasmopara</taxon>
    </lineage>
</organism>
<dbReference type="GO" id="GO:0004664">
    <property type="term" value="F:prephenate dehydratase activity"/>
    <property type="evidence" value="ECO:0007669"/>
    <property type="project" value="InterPro"/>
</dbReference>
<dbReference type="Gene3D" id="3.40.190.10">
    <property type="entry name" value="Periplasmic binding protein-like II"/>
    <property type="match status" value="1"/>
</dbReference>
<feature type="domain" description="Prephenate dehydratase" evidence="1">
    <location>
        <begin position="2"/>
        <end position="64"/>
    </location>
</feature>
<name>A0A0P1APQ7_PLAHL</name>
<dbReference type="GeneID" id="59052674"/>
<dbReference type="EMBL" id="CCYD01000653">
    <property type="protein sequence ID" value="CEG43269.1"/>
    <property type="molecule type" value="Genomic_DNA"/>
</dbReference>
<accession>A0A0P1APQ7</accession>
<keyword evidence="3" id="KW-1185">Reference proteome</keyword>
<dbReference type="InterPro" id="IPR001086">
    <property type="entry name" value="Preph_deHydtase"/>
</dbReference>
<evidence type="ECO:0000259" key="1">
    <source>
        <dbReference type="PROSITE" id="PS51171"/>
    </source>
</evidence>